<dbReference type="Pfam" id="PF04085">
    <property type="entry name" value="MreC"/>
    <property type="match status" value="1"/>
</dbReference>
<dbReference type="InterPro" id="IPR042175">
    <property type="entry name" value="Cell/Rod_MreC_2"/>
</dbReference>
<dbReference type="PANTHER" id="PTHR34138">
    <property type="entry name" value="CELL SHAPE-DETERMINING PROTEIN MREC"/>
    <property type="match status" value="1"/>
</dbReference>
<gene>
    <name evidence="7" type="ORF">A3D59_02465</name>
</gene>
<comment type="caution">
    <text evidence="7">The sequence shown here is derived from an EMBL/GenBank/DDBJ whole genome shotgun (WGS) entry which is preliminary data.</text>
</comment>
<dbReference type="InterPro" id="IPR055342">
    <property type="entry name" value="MreC_beta-barrel_core"/>
</dbReference>
<reference evidence="7 8" key="1">
    <citation type="journal article" date="2016" name="Nat. Commun.">
        <title>Thousands of microbial genomes shed light on interconnected biogeochemical processes in an aquifer system.</title>
        <authorList>
            <person name="Anantharaman K."/>
            <person name="Brown C.T."/>
            <person name="Hug L.A."/>
            <person name="Sharon I."/>
            <person name="Castelle C.J."/>
            <person name="Probst A.J."/>
            <person name="Thomas B.C."/>
            <person name="Singh A."/>
            <person name="Wilkins M.J."/>
            <person name="Karaoz U."/>
            <person name="Brodie E.L."/>
            <person name="Williams K.H."/>
            <person name="Hubbard S.S."/>
            <person name="Banfield J.F."/>
        </authorList>
    </citation>
    <scope>NUCLEOTIDE SEQUENCE [LARGE SCALE GENOMIC DNA]</scope>
</reference>
<keyword evidence="3" id="KW-0133">Cell shape</keyword>
<feature type="coiled-coil region" evidence="5">
    <location>
        <begin position="61"/>
        <end position="105"/>
    </location>
</feature>
<evidence type="ECO:0000256" key="1">
    <source>
        <dbReference type="ARBA" id="ARBA00009369"/>
    </source>
</evidence>
<dbReference type="GO" id="GO:0008360">
    <property type="term" value="P:regulation of cell shape"/>
    <property type="evidence" value="ECO:0007669"/>
    <property type="project" value="UniProtKB-KW"/>
</dbReference>
<feature type="domain" description="Rod shape-determining protein MreC beta-barrel core" evidence="6">
    <location>
        <begin position="122"/>
        <end position="258"/>
    </location>
</feature>
<evidence type="ECO:0000256" key="3">
    <source>
        <dbReference type="ARBA" id="ARBA00022960"/>
    </source>
</evidence>
<evidence type="ECO:0000256" key="2">
    <source>
        <dbReference type="ARBA" id="ARBA00013855"/>
    </source>
</evidence>
<dbReference type="AlphaFoldDB" id="A0A1G2R5H0"/>
<sequence>MRFHLGQNLAVFLLIAFFAAALNFFTPEIKGGVFNVFGPLQKTVWNTGSGLSDFFRAVLNRTELQKQNEDLAAENENLRAELVRMETLEKENNELRKAADMEANDTMKLMMAEVAGRGMSADIFFLDKGAKDGIRNGMAVISAEKILYGIISEVYSSYSAARLLSHPDSSVNARVYDTDISGAVRGEGNGKLLLDLVPREKELKADSLIVTRPLANDYPSGLIVGHNKTSEGSDVEPFQQASVVQSGAVEEHRFLFVITDF</sequence>
<accession>A0A1G2R5H0</accession>
<dbReference type="PIRSF" id="PIRSF038471">
    <property type="entry name" value="MreC"/>
    <property type="match status" value="1"/>
</dbReference>
<evidence type="ECO:0000256" key="5">
    <source>
        <dbReference type="SAM" id="Coils"/>
    </source>
</evidence>
<dbReference type="InterPro" id="IPR007221">
    <property type="entry name" value="MreC"/>
</dbReference>
<name>A0A1G2R5H0_9BACT</name>
<dbReference type="Gene3D" id="2.40.10.340">
    <property type="entry name" value="Rod shape-determining protein MreC, domain 1"/>
    <property type="match status" value="1"/>
</dbReference>
<dbReference type="GO" id="GO:0005886">
    <property type="term" value="C:plasma membrane"/>
    <property type="evidence" value="ECO:0007669"/>
    <property type="project" value="TreeGrafter"/>
</dbReference>
<comment type="similarity">
    <text evidence="1">Belongs to the MreC family.</text>
</comment>
<evidence type="ECO:0000256" key="4">
    <source>
        <dbReference type="ARBA" id="ARBA00032089"/>
    </source>
</evidence>
<proteinExistence type="inferred from homology"/>
<keyword evidence="5" id="KW-0175">Coiled coil</keyword>
<evidence type="ECO:0000313" key="8">
    <source>
        <dbReference type="Proteomes" id="UP000179258"/>
    </source>
</evidence>
<evidence type="ECO:0000259" key="6">
    <source>
        <dbReference type="Pfam" id="PF04085"/>
    </source>
</evidence>
<dbReference type="EMBL" id="MHTX01000029">
    <property type="protein sequence ID" value="OHA67977.1"/>
    <property type="molecule type" value="Genomic_DNA"/>
</dbReference>
<evidence type="ECO:0000313" key="7">
    <source>
        <dbReference type="EMBL" id="OHA67977.1"/>
    </source>
</evidence>
<protein>
    <recommendedName>
        <fullName evidence="2">Cell shape-determining protein MreC</fullName>
    </recommendedName>
    <alternativeName>
        <fullName evidence="4">Cell shape protein MreC</fullName>
    </alternativeName>
</protein>
<organism evidence="7 8">
    <name type="scientific">Candidatus Wildermuthbacteria bacterium RIFCSPHIGHO2_02_FULL_47_17</name>
    <dbReference type="NCBI Taxonomy" id="1802452"/>
    <lineage>
        <taxon>Bacteria</taxon>
        <taxon>Candidatus Wildermuthiibacteriota</taxon>
    </lineage>
</organism>
<dbReference type="Proteomes" id="UP000179258">
    <property type="component" value="Unassembled WGS sequence"/>
</dbReference>
<dbReference type="Gene3D" id="2.40.10.350">
    <property type="entry name" value="Rod shape-determining protein MreC, domain 2"/>
    <property type="match status" value="1"/>
</dbReference>
<dbReference type="PANTHER" id="PTHR34138:SF1">
    <property type="entry name" value="CELL SHAPE-DETERMINING PROTEIN MREC"/>
    <property type="match status" value="1"/>
</dbReference>
<dbReference type="InterPro" id="IPR042177">
    <property type="entry name" value="Cell/Rod_1"/>
</dbReference>